<keyword evidence="3" id="KW-0813">Transport</keyword>
<dbReference type="PANTHER" id="PTHR11795">
    <property type="entry name" value="BRANCHED-CHAIN AMINO ACID TRANSPORT SYSTEM PERMEASE PROTEIN LIVH"/>
    <property type="match status" value="1"/>
</dbReference>
<dbReference type="Pfam" id="PF17210">
    <property type="entry name" value="SdrD_B"/>
    <property type="match status" value="1"/>
</dbReference>
<comment type="similarity">
    <text evidence="12">Belongs to the binding-protein-dependent transport system permease family. LivHM subfamily.</text>
</comment>
<keyword evidence="5" id="KW-0997">Cell inner membrane</keyword>
<evidence type="ECO:0000256" key="5">
    <source>
        <dbReference type="ARBA" id="ARBA00022519"/>
    </source>
</evidence>
<keyword evidence="10 13" id="KW-1133">Transmembrane helix</keyword>
<organism evidence="16 17">
    <name type="scientific">Nocardioides bruguierae</name>
    <dbReference type="NCBI Taxonomy" id="2945102"/>
    <lineage>
        <taxon>Bacteria</taxon>
        <taxon>Bacillati</taxon>
        <taxon>Actinomycetota</taxon>
        <taxon>Actinomycetes</taxon>
        <taxon>Propionibacteriales</taxon>
        <taxon>Nocardioidaceae</taxon>
        <taxon>Nocardioides</taxon>
    </lineage>
</organism>
<evidence type="ECO:0000256" key="6">
    <source>
        <dbReference type="ARBA" id="ARBA00022525"/>
    </source>
</evidence>
<dbReference type="RefSeq" id="WP_250828403.1">
    <property type="nucleotide sequence ID" value="NZ_JAMOIL010000029.1"/>
</dbReference>
<dbReference type="GO" id="GO:1903806">
    <property type="term" value="P:L-isoleucine import across plasma membrane"/>
    <property type="evidence" value="ECO:0007669"/>
    <property type="project" value="TreeGrafter"/>
</dbReference>
<evidence type="ECO:0000256" key="1">
    <source>
        <dbReference type="ARBA" id="ARBA00004613"/>
    </source>
</evidence>
<feature type="transmembrane region" description="Helical" evidence="13">
    <location>
        <begin position="278"/>
        <end position="301"/>
    </location>
</feature>
<evidence type="ECO:0000256" key="4">
    <source>
        <dbReference type="ARBA" id="ARBA00022475"/>
    </source>
</evidence>
<sequence length="434" mass="44342">MALLSLLAGLLLLAAPTASASTTSTLCMPSDETGCISGTIGSRVDPVAGVTVTLLDENEAEVGSVTTGDDGKFSFSVDAAGTYYVLADPESLPDDREVLPPADDVAGPDDSTTVDATLGGTSAIVINVRSVDYQAGEASLGTQLIQASAQGLRLGLLLALASIGLSLIYGTTGLSNFAHAEQVTLGGMVGYGLCNVLGMNLWLGIVLTTLICALTGYAQDRVLWTPLRRRGLGLTQMMIVTIGLSLAAQYVFQFIVGGSTEKVVVENFSNVEIGPVSLTWLSLVAMGISLVVIGLVGFVLLRTRVGQATRAVSDNPALAAASGIDVDKIVRGVWTAAAGLAGLGGILYALTVSNGIRWDTGMQILLLLFAAVTLGGLGTAFGAFVGSIIIGLVVELAGPLGAPGDLKYAIALVILILLLLVRPQGLLGRAGRVG</sequence>
<evidence type="ECO:0000256" key="13">
    <source>
        <dbReference type="SAM" id="Phobius"/>
    </source>
</evidence>
<feature type="chain" id="PRO_5040899553" evidence="14">
    <location>
        <begin position="21"/>
        <end position="434"/>
    </location>
</feature>
<keyword evidence="8 14" id="KW-0732">Signal</keyword>
<evidence type="ECO:0000256" key="11">
    <source>
        <dbReference type="ARBA" id="ARBA00023136"/>
    </source>
</evidence>
<evidence type="ECO:0000256" key="9">
    <source>
        <dbReference type="ARBA" id="ARBA00022970"/>
    </source>
</evidence>
<reference evidence="16" key="1">
    <citation type="submission" date="2022-05" db="EMBL/GenBank/DDBJ databases">
        <authorList>
            <person name="Tuo L."/>
        </authorList>
    </citation>
    <scope>NUCLEOTIDE SEQUENCE</scope>
    <source>
        <strain evidence="16">BSK12Z-4</strain>
    </source>
</reference>
<dbReference type="Proteomes" id="UP001139485">
    <property type="component" value="Unassembled WGS sequence"/>
</dbReference>
<dbReference type="AlphaFoldDB" id="A0A9X2DA35"/>
<proteinExistence type="inferred from homology"/>
<dbReference type="InterPro" id="IPR052157">
    <property type="entry name" value="BCAA_transport_permease"/>
</dbReference>
<feature type="transmembrane region" description="Helical" evidence="13">
    <location>
        <begin position="237"/>
        <end position="257"/>
    </location>
</feature>
<dbReference type="EMBL" id="JAMOIL010000029">
    <property type="protein sequence ID" value="MCM0622125.1"/>
    <property type="molecule type" value="Genomic_DNA"/>
</dbReference>
<keyword evidence="4" id="KW-1003">Cell membrane</keyword>
<feature type="transmembrane region" description="Helical" evidence="13">
    <location>
        <begin position="332"/>
        <end position="352"/>
    </location>
</feature>
<dbReference type="Gene3D" id="2.60.40.10">
    <property type="entry name" value="Immunoglobulins"/>
    <property type="match status" value="1"/>
</dbReference>
<evidence type="ECO:0000256" key="8">
    <source>
        <dbReference type="ARBA" id="ARBA00022729"/>
    </source>
</evidence>
<accession>A0A9X2DA35</accession>
<feature type="transmembrane region" description="Helical" evidence="13">
    <location>
        <begin position="364"/>
        <end position="394"/>
    </location>
</feature>
<evidence type="ECO:0000256" key="14">
    <source>
        <dbReference type="SAM" id="SignalP"/>
    </source>
</evidence>
<dbReference type="GO" id="GO:0015808">
    <property type="term" value="P:L-alanine transport"/>
    <property type="evidence" value="ECO:0007669"/>
    <property type="project" value="TreeGrafter"/>
</dbReference>
<gene>
    <name evidence="16" type="ORF">M8330_17680</name>
</gene>
<keyword evidence="17" id="KW-1185">Reference proteome</keyword>
<dbReference type="CDD" id="cd06582">
    <property type="entry name" value="TM_PBP1_LivH_like"/>
    <property type="match status" value="1"/>
</dbReference>
<dbReference type="GO" id="GO:0005576">
    <property type="term" value="C:extracellular region"/>
    <property type="evidence" value="ECO:0007669"/>
    <property type="project" value="UniProtKB-SubCell"/>
</dbReference>
<dbReference type="PANTHER" id="PTHR11795:SF371">
    <property type="entry name" value="HIGH-AFFINITY BRANCHED-CHAIN AMINO ACID TRANSPORT SYSTEM PERMEASE PROTEIN LIVH"/>
    <property type="match status" value="1"/>
</dbReference>
<evidence type="ECO:0000256" key="12">
    <source>
        <dbReference type="ARBA" id="ARBA00037998"/>
    </source>
</evidence>
<feature type="transmembrane region" description="Helical" evidence="13">
    <location>
        <begin position="189"/>
        <end position="217"/>
    </location>
</feature>
<keyword evidence="7 13" id="KW-0812">Transmembrane</keyword>
<dbReference type="InterPro" id="IPR013783">
    <property type="entry name" value="Ig-like_fold"/>
</dbReference>
<dbReference type="GO" id="GO:0005304">
    <property type="term" value="F:L-valine transmembrane transporter activity"/>
    <property type="evidence" value="ECO:0007669"/>
    <property type="project" value="TreeGrafter"/>
</dbReference>
<dbReference type="SUPFAM" id="SSF49478">
    <property type="entry name" value="Cna protein B-type domain"/>
    <property type="match status" value="1"/>
</dbReference>
<dbReference type="Pfam" id="PF02653">
    <property type="entry name" value="BPD_transp_2"/>
    <property type="match status" value="1"/>
</dbReference>
<protein>
    <submittedName>
        <fullName evidence="16">SpaA isopeptide-forming pilin-related protein</fullName>
    </submittedName>
</protein>
<keyword evidence="6" id="KW-0964">Secreted</keyword>
<comment type="caution">
    <text evidence="16">The sequence shown here is derived from an EMBL/GenBank/DDBJ whole genome shotgun (WGS) entry which is preliminary data.</text>
</comment>
<dbReference type="InterPro" id="IPR001851">
    <property type="entry name" value="ABC_transp_permease"/>
</dbReference>
<dbReference type="GO" id="GO:0005886">
    <property type="term" value="C:plasma membrane"/>
    <property type="evidence" value="ECO:0007669"/>
    <property type="project" value="UniProtKB-SubCell"/>
</dbReference>
<keyword evidence="11 13" id="KW-0472">Membrane</keyword>
<evidence type="ECO:0000256" key="2">
    <source>
        <dbReference type="ARBA" id="ARBA00004651"/>
    </source>
</evidence>
<evidence type="ECO:0000256" key="3">
    <source>
        <dbReference type="ARBA" id="ARBA00022448"/>
    </source>
</evidence>
<dbReference type="GO" id="GO:0005975">
    <property type="term" value="P:carbohydrate metabolic process"/>
    <property type="evidence" value="ECO:0007669"/>
    <property type="project" value="UniProtKB-ARBA"/>
</dbReference>
<dbReference type="GO" id="GO:0015190">
    <property type="term" value="F:L-leucine transmembrane transporter activity"/>
    <property type="evidence" value="ECO:0007669"/>
    <property type="project" value="TreeGrafter"/>
</dbReference>
<evidence type="ECO:0000256" key="10">
    <source>
        <dbReference type="ARBA" id="ARBA00022989"/>
    </source>
</evidence>
<evidence type="ECO:0000259" key="15">
    <source>
        <dbReference type="Pfam" id="PF17210"/>
    </source>
</evidence>
<feature type="transmembrane region" description="Helical" evidence="13">
    <location>
        <begin position="406"/>
        <end position="422"/>
    </location>
</feature>
<dbReference type="GO" id="GO:0015188">
    <property type="term" value="F:L-isoleucine transmembrane transporter activity"/>
    <property type="evidence" value="ECO:0007669"/>
    <property type="project" value="TreeGrafter"/>
</dbReference>
<evidence type="ECO:0000313" key="17">
    <source>
        <dbReference type="Proteomes" id="UP001139485"/>
    </source>
</evidence>
<feature type="transmembrane region" description="Helical" evidence="13">
    <location>
        <begin position="154"/>
        <end position="177"/>
    </location>
</feature>
<feature type="domain" description="SD-repeat containing protein B" evidence="15">
    <location>
        <begin position="44"/>
        <end position="97"/>
    </location>
</feature>
<name>A0A9X2DA35_9ACTN</name>
<keyword evidence="9" id="KW-0029">Amino-acid transport</keyword>
<feature type="signal peptide" evidence="14">
    <location>
        <begin position="1"/>
        <end position="20"/>
    </location>
</feature>
<evidence type="ECO:0000256" key="7">
    <source>
        <dbReference type="ARBA" id="ARBA00022692"/>
    </source>
</evidence>
<dbReference type="GO" id="GO:0042941">
    <property type="term" value="P:D-alanine transmembrane transport"/>
    <property type="evidence" value="ECO:0007669"/>
    <property type="project" value="TreeGrafter"/>
</dbReference>
<dbReference type="InterPro" id="IPR033764">
    <property type="entry name" value="Sdr_B"/>
</dbReference>
<dbReference type="GO" id="GO:0015192">
    <property type="term" value="F:L-phenylalanine transmembrane transporter activity"/>
    <property type="evidence" value="ECO:0007669"/>
    <property type="project" value="TreeGrafter"/>
</dbReference>
<evidence type="ECO:0000313" key="16">
    <source>
        <dbReference type="EMBL" id="MCM0622125.1"/>
    </source>
</evidence>
<comment type="subcellular location">
    <subcellularLocation>
        <location evidence="2">Cell membrane</location>
        <topology evidence="2">Multi-pass membrane protein</topology>
    </subcellularLocation>
    <subcellularLocation>
        <location evidence="1">Secreted</location>
    </subcellularLocation>
</comment>